<dbReference type="PANTHER" id="PTHR10544">
    <property type="entry name" value="60S RIBOSOMAL PROTEIN L28"/>
    <property type="match status" value="1"/>
</dbReference>
<dbReference type="Pfam" id="PF01778">
    <property type="entry name" value="Ribosomal_L28e"/>
    <property type="match status" value="1"/>
</dbReference>
<keyword evidence="3" id="KW-0687">Ribonucleoprotein</keyword>
<dbReference type="GO" id="GO:0005840">
    <property type="term" value="C:ribosome"/>
    <property type="evidence" value="ECO:0007669"/>
    <property type="project" value="UniProtKB-KW"/>
</dbReference>
<dbReference type="InterPro" id="IPR002672">
    <property type="entry name" value="Ribosomal_eL28"/>
</dbReference>
<feature type="domain" description="Ribosomal eL28/Mak16" evidence="4">
    <location>
        <begin position="7"/>
        <end position="132"/>
    </location>
</feature>
<keyword evidence="6" id="KW-1185">Reference proteome</keyword>
<dbReference type="GO" id="GO:0003735">
    <property type="term" value="F:structural constituent of ribosome"/>
    <property type="evidence" value="ECO:0007669"/>
    <property type="project" value="InterPro"/>
</dbReference>
<keyword evidence="2" id="KW-0689">Ribosomal protein</keyword>
<evidence type="ECO:0000256" key="3">
    <source>
        <dbReference type="ARBA" id="ARBA00023274"/>
    </source>
</evidence>
<gene>
    <name evidence="5" type="ORF">Ctob_007058</name>
</gene>
<evidence type="ECO:0000256" key="2">
    <source>
        <dbReference type="ARBA" id="ARBA00022980"/>
    </source>
</evidence>
<dbReference type="GO" id="GO:1990904">
    <property type="term" value="C:ribonucleoprotein complex"/>
    <property type="evidence" value="ECO:0007669"/>
    <property type="project" value="UniProtKB-KW"/>
</dbReference>
<dbReference type="Proteomes" id="UP000037460">
    <property type="component" value="Unassembled WGS sequence"/>
</dbReference>
<dbReference type="EMBL" id="JWZX01002980">
    <property type="protein sequence ID" value="KOO25390.1"/>
    <property type="molecule type" value="Genomic_DNA"/>
</dbReference>
<accession>A0A0M0JG09</accession>
<dbReference type="InterPro" id="IPR029004">
    <property type="entry name" value="Ribosomal_eL28/Mak16"/>
</dbReference>
<organism evidence="5 6">
    <name type="scientific">Chrysochromulina tobinii</name>
    <dbReference type="NCBI Taxonomy" id="1460289"/>
    <lineage>
        <taxon>Eukaryota</taxon>
        <taxon>Haptista</taxon>
        <taxon>Haptophyta</taxon>
        <taxon>Prymnesiophyceae</taxon>
        <taxon>Prymnesiales</taxon>
        <taxon>Chrysochromulinaceae</taxon>
        <taxon>Chrysochromulina</taxon>
    </lineage>
</organism>
<comment type="similarity">
    <text evidence="1">Belongs to the eukaryotic ribosomal protein eL28 family.</text>
</comment>
<reference evidence="6" key="1">
    <citation type="journal article" date="2015" name="PLoS Genet.">
        <title>Genome Sequence and Transcriptome Analyses of Chrysochromulina tobin: Metabolic Tools for Enhanced Algal Fitness in the Prominent Order Prymnesiales (Haptophyceae).</title>
        <authorList>
            <person name="Hovde B.T."/>
            <person name="Deodato C.R."/>
            <person name="Hunsperger H.M."/>
            <person name="Ryken S.A."/>
            <person name="Yost W."/>
            <person name="Jha R.K."/>
            <person name="Patterson J."/>
            <person name="Monnat R.J. Jr."/>
            <person name="Barlow S.B."/>
            <person name="Starkenburg S.R."/>
            <person name="Cattolico R.A."/>
        </authorList>
    </citation>
    <scope>NUCLEOTIDE SEQUENCE</scope>
    <source>
        <strain evidence="6">CCMP291</strain>
    </source>
</reference>
<sequence>MSISNELIWGIVRDTSCHVLRRKQVGRSGMGPRGAEFTTEPNNLTGLNAWKYSGLANSKTIDLASAGEKGVVLTTKSTDKASVGKPAKALKKVTYTRDFRRIAKAIKKQTSETFYRSDLQKAALAKWSLIYASQKKMKAKKA</sequence>
<evidence type="ECO:0000256" key="1">
    <source>
        <dbReference type="ARBA" id="ARBA00007926"/>
    </source>
</evidence>
<name>A0A0M0JG09_9EUKA</name>
<proteinExistence type="inferred from homology"/>
<dbReference type="GO" id="GO:0006412">
    <property type="term" value="P:translation"/>
    <property type="evidence" value="ECO:0007669"/>
    <property type="project" value="InterPro"/>
</dbReference>
<dbReference type="Gene3D" id="3.30.390.110">
    <property type="match status" value="1"/>
</dbReference>
<evidence type="ECO:0000313" key="5">
    <source>
        <dbReference type="EMBL" id="KOO25390.1"/>
    </source>
</evidence>
<dbReference type="AlphaFoldDB" id="A0A0M0JG09"/>
<evidence type="ECO:0000259" key="4">
    <source>
        <dbReference type="Pfam" id="PF01778"/>
    </source>
</evidence>
<dbReference type="OrthoDB" id="338850at2759"/>
<protein>
    <recommendedName>
        <fullName evidence="4">Ribosomal eL28/Mak16 domain-containing protein</fullName>
    </recommendedName>
</protein>
<evidence type="ECO:0000313" key="6">
    <source>
        <dbReference type="Proteomes" id="UP000037460"/>
    </source>
</evidence>
<comment type="caution">
    <text evidence="5">The sequence shown here is derived from an EMBL/GenBank/DDBJ whole genome shotgun (WGS) entry which is preliminary data.</text>
</comment>